<evidence type="ECO:0000256" key="2">
    <source>
        <dbReference type="SAM" id="MobiDB-lite"/>
    </source>
</evidence>
<dbReference type="Pfam" id="PF23647">
    <property type="entry name" value="TRAPPC13_M"/>
    <property type="match status" value="1"/>
</dbReference>
<feature type="region of interest" description="Disordered" evidence="2">
    <location>
        <begin position="1"/>
        <end position="25"/>
    </location>
</feature>
<organism evidence="6 7">
    <name type="scientific">Phytophthora citrophthora</name>
    <dbReference type="NCBI Taxonomy" id="4793"/>
    <lineage>
        <taxon>Eukaryota</taxon>
        <taxon>Sar</taxon>
        <taxon>Stramenopiles</taxon>
        <taxon>Oomycota</taxon>
        <taxon>Peronosporomycetes</taxon>
        <taxon>Peronosporales</taxon>
        <taxon>Peronosporaceae</taxon>
        <taxon>Phytophthora</taxon>
    </lineage>
</organism>
<proteinExistence type="inferred from homology"/>
<evidence type="ECO:0000313" key="6">
    <source>
        <dbReference type="EMBL" id="KAK1947360.1"/>
    </source>
</evidence>
<evidence type="ECO:0000313" key="7">
    <source>
        <dbReference type="Proteomes" id="UP001259832"/>
    </source>
</evidence>
<dbReference type="PANTHER" id="PTHR13134:SF3">
    <property type="entry name" value="TRAFFICKING PROTEIN PARTICLE COMPLEX SUBUNIT 13"/>
    <property type="match status" value="1"/>
</dbReference>
<feature type="domain" description="Trafficking protein particle complex subunit 13 middle" evidence="5">
    <location>
        <begin position="200"/>
        <end position="323"/>
    </location>
</feature>
<dbReference type="GO" id="GO:1990072">
    <property type="term" value="C:TRAPPIII protein complex"/>
    <property type="evidence" value="ECO:0007669"/>
    <property type="project" value="TreeGrafter"/>
</dbReference>
<reference evidence="6" key="1">
    <citation type="submission" date="2023-08" db="EMBL/GenBank/DDBJ databases">
        <title>Reference Genome Resource for the Citrus Pathogen Phytophthora citrophthora.</title>
        <authorList>
            <person name="Moller H."/>
            <person name="Coetzee B."/>
            <person name="Rose L.J."/>
            <person name="Van Niekerk J.M."/>
        </authorList>
    </citation>
    <scope>NUCLEOTIDE SEQUENCE</scope>
    <source>
        <strain evidence="6">STE-U-9442</strain>
    </source>
</reference>
<dbReference type="InterPro" id="IPR055429">
    <property type="entry name" value="TRAPPC13_M"/>
</dbReference>
<dbReference type="Proteomes" id="UP001259832">
    <property type="component" value="Unassembled WGS sequence"/>
</dbReference>
<dbReference type="InterPro" id="IPR055427">
    <property type="entry name" value="TRAPPC13_N"/>
</dbReference>
<keyword evidence="7" id="KW-1185">Reference proteome</keyword>
<protein>
    <submittedName>
        <fullName evidence="6">Trafficking protein particle complex subunit 13</fullName>
    </submittedName>
</protein>
<feature type="compositionally biased region" description="Pro residues" evidence="2">
    <location>
        <begin position="13"/>
        <end position="23"/>
    </location>
</feature>
<dbReference type="EMBL" id="JASMQC010000002">
    <property type="protein sequence ID" value="KAK1947360.1"/>
    <property type="molecule type" value="Genomic_DNA"/>
</dbReference>
<gene>
    <name evidence="6" type="ORF">P3T76_001370</name>
</gene>
<accession>A0AAD9LRQ3</accession>
<evidence type="ECO:0000256" key="1">
    <source>
        <dbReference type="ARBA" id="ARBA00010785"/>
    </source>
</evidence>
<comment type="caution">
    <text evidence="6">The sequence shown here is derived from an EMBL/GenBank/DDBJ whole genome shotgun (WGS) entry which is preliminary data.</text>
</comment>
<evidence type="ECO:0000259" key="5">
    <source>
        <dbReference type="Pfam" id="PF23647"/>
    </source>
</evidence>
<dbReference type="PANTHER" id="PTHR13134">
    <property type="entry name" value="TRAFFICKING PROTEIN PARTICLE COMPLEX SUBUNIT 13"/>
    <property type="match status" value="1"/>
</dbReference>
<name>A0AAD9LRQ3_9STRA</name>
<dbReference type="InterPro" id="IPR010378">
    <property type="entry name" value="TRAPPC13"/>
</dbReference>
<evidence type="ECO:0000259" key="3">
    <source>
        <dbReference type="Pfam" id="PF06159"/>
    </source>
</evidence>
<dbReference type="Pfam" id="PF06159">
    <property type="entry name" value="TRAPPC13_N"/>
    <property type="match status" value="1"/>
</dbReference>
<sequence length="572" mass="61962">MTFGPPSSGGGAPPAPSPSPPTVQPTLKVMRLYKPKLYVQGASGGSMLPTSMAEETATQHEFALSSMLILPDSFGEIFLGNTFSSYISVINPYTCELRDVGLSANIQCANDRVELHDNRYARTGKLPPPNPVAVLAAGSSLDMVVDYPLNQVGNHVLRVGVAYVDPVTGENKSLRKFYRFAVQNPLVITFKQHSIASQQQQGEAIVETQVRNVSKMPLFVDSIKFLPLPPFTSEEMHKQNAIKKPVEQASIEELLSTSNGPQTLMYPQEELQRVFSVAYDPASDPSLLSTQGSQNLGRLHVGWKTSMGEAGSVQSQPVMRKGPGAGHAGQHSEVTISVDELPKEVVVGQPFLAAVSVTNNSTRTMALQLQFRKELMHGIVCSSASHQNLDIMEAKTMKTVWMEFLPIVAGLHALGGPVCVDIRSGQEFAQTDVLAHASEFNLSGQENVSWIDIDSVVFFQAHKCPPFATVVIKPVLSVVVLNDSMRMGDIPVIEFDVSPAEKPTDGCHIADNVNISPLRPRQYNGFLQKMFVTLLAPPAASSCGISLPVRPVHLIFIFTGIAIIVECAGDHL</sequence>
<feature type="domain" description="Trafficking protein particle complex subunit 13 N-terminal" evidence="3">
    <location>
        <begin position="26"/>
        <end position="182"/>
    </location>
</feature>
<evidence type="ECO:0000259" key="4">
    <source>
        <dbReference type="Pfam" id="PF23643"/>
    </source>
</evidence>
<feature type="domain" description="Trafficking protein particle complex subunit 13 C-terminal" evidence="4">
    <location>
        <begin position="342"/>
        <end position="432"/>
    </location>
</feature>
<dbReference type="AlphaFoldDB" id="A0AAD9LRQ3"/>
<dbReference type="Pfam" id="PF23643">
    <property type="entry name" value="TRAPPC13_C"/>
    <property type="match status" value="1"/>
</dbReference>
<dbReference type="InterPro" id="IPR055428">
    <property type="entry name" value="TRAPPC13_C"/>
</dbReference>
<comment type="similarity">
    <text evidence="1">Belongs to the TRAPPC13 family.</text>
</comment>